<feature type="compositionally biased region" description="Polar residues" evidence="1">
    <location>
        <begin position="416"/>
        <end position="425"/>
    </location>
</feature>
<dbReference type="EMBL" id="UYRX01000708">
    <property type="protein sequence ID" value="VDK85580.1"/>
    <property type="molecule type" value="Genomic_DNA"/>
</dbReference>
<proteinExistence type="predicted"/>
<evidence type="ECO:0000256" key="1">
    <source>
        <dbReference type="SAM" id="MobiDB-lite"/>
    </source>
</evidence>
<feature type="compositionally biased region" description="Polar residues" evidence="1">
    <location>
        <begin position="440"/>
        <end position="450"/>
    </location>
</feature>
<dbReference type="OMA" id="YRICCPV"/>
<keyword evidence="3" id="KW-1185">Reference proteome</keyword>
<evidence type="ECO:0000313" key="2">
    <source>
        <dbReference type="EMBL" id="VDK85580.1"/>
    </source>
</evidence>
<feature type="region of interest" description="Disordered" evidence="1">
    <location>
        <begin position="440"/>
        <end position="523"/>
    </location>
</feature>
<dbReference type="Proteomes" id="UP000277928">
    <property type="component" value="Unassembled WGS sequence"/>
</dbReference>
<dbReference type="OrthoDB" id="5873432at2759"/>
<feature type="compositionally biased region" description="Basic and acidic residues" evidence="1">
    <location>
        <begin position="488"/>
        <end position="502"/>
    </location>
</feature>
<sequence>MLSNIEIWPRRTPESCKEIEMTLPDLRRLMLEMIIIKPPVLFLTFVAVARTLQNSLVSAPFDNFRIECAKSTGAVRIGARMIGSQGFVRQDIVFAVACERVGELYPWHNIPTGIRELEREDCYYSHLFDPIVDTESLYTCQSREYISGITRLSDTRIQVLCCRLRTRDEANCREKEFPKPIGSDPRTEIYHYRQLINSISIEGNNYRVRFCDLIPRAIDVIYNDLPVPDTTTTRIPNNGGNHASETENSELNATTAVRTQTHTTNGPVISQVTTVPSATKYTVQIFQPNSLHNFEDHETRTVSTSPPAMSNHSQDIRSSMELQPTSGGKFPGVIDKVVKEKNKSTTEWITNRASKQNSALLTVYSVPKSAAQNRSAAPNQAVTSRYRTRTTTTISSLTSTTTASLILLKPLSSKSQYTKATSRNKQSAKKASVRRRIKQMLNSTISTTPFITMPQPKATSNRPKQLEHAENRSPSSNQSYRNFPTVAHVDEEIKYPSYENRDNNTSLDNETSGSHPMPTDRVDITEQDNSFSYGILSEIRRAPIKSLRKHVGAAYGEFKGFPNKQTNKVDHEFNFLSFGDENIDGGTEYSEYDLPMKKSADGSRTYVPENHEPLNAPSAAIVYDASKQDNISGSAERNGKVQQIIQGNGQLRDDVSKELLLPMNDDDKINFVATDVYTSSSMKPTSTVSKKQDDLKLLSANFTETGKTAENVYNPAKFYRTPPPKRRNQREKVLTFCTKEIAIRDRYNLVIACGSETEIWQPFRCPEGSECFSSADSTYRICCAVAEAVRYAQKLKQYRHNAETDFRVSKAQVSNSLKSGIKS</sequence>
<dbReference type="AlphaFoldDB" id="A0A3P6U349"/>
<reference evidence="2 3" key="1">
    <citation type="submission" date="2018-08" db="EMBL/GenBank/DDBJ databases">
        <authorList>
            <person name="Laetsch R D."/>
            <person name="Stevens L."/>
            <person name="Kumar S."/>
            <person name="Blaxter L. M."/>
        </authorList>
    </citation>
    <scope>NUCLEOTIDE SEQUENCE [LARGE SCALE GENOMIC DNA]</scope>
</reference>
<accession>A0A3P6U349</accession>
<gene>
    <name evidence="2" type="ORF">NLS_LOCUS7192</name>
</gene>
<name>A0A3P6U349_LITSI</name>
<feature type="compositionally biased region" description="Polar residues" evidence="1">
    <location>
        <begin position="472"/>
        <end position="482"/>
    </location>
</feature>
<feature type="region of interest" description="Disordered" evidence="1">
    <location>
        <begin position="415"/>
        <end position="434"/>
    </location>
</feature>
<organism evidence="2 3">
    <name type="scientific">Litomosoides sigmodontis</name>
    <name type="common">Filarial nematode worm</name>
    <dbReference type="NCBI Taxonomy" id="42156"/>
    <lineage>
        <taxon>Eukaryota</taxon>
        <taxon>Metazoa</taxon>
        <taxon>Ecdysozoa</taxon>
        <taxon>Nematoda</taxon>
        <taxon>Chromadorea</taxon>
        <taxon>Rhabditida</taxon>
        <taxon>Spirurina</taxon>
        <taxon>Spiruromorpha</taxon>
        <taxon>Filarioidea</taxon>
        <taxon>Onchocercidae</taxon>
        <taxon>Litomosoides</taxon>
    </lineage>
</organism>
<evidence type="ECO:0000313" key="3">
    <source>
        <dbReference type="Proteomes" id="UP000277928"/>
    </source>
</evidence>
<feature type="compositionally biased region" description="Polar residues" evidence="1">
    <location>
        <begin position="503"/>
        <end position="514"/>
    </location>
</feature>
<protein>
    <submittedName>
        <fullName evidence="2">Uncharacterized protein</fullName>
    </submittedName>
</protein>